<evidence type="ECO:0000256" key="5">
    <source>
        <dbReference type="ARBA" id="ARBA00022741"/>
    </source>
</evidence>
<evidence type="ECO:0000256" key="9">
    <source>
        <dbReference type="PROSITE-ProRule" id="PRU00169"/>
    </source>
</evidence>
<keyword evidence="6" id="KW-0418">Kinase</keyword>
<gene>
    <name evidence="14" type="ORF">ACFO1S_15745</name>
</gene>
<sequence length="1033" mass="114445">MNRKLAQAAVIVLVIFAVPAYWLFAMIQDKPHAPQAQSGFMDLTGWNFSKDGSVELNGQWEFYRNELLTPKDLERDGSAQVRVSQPSLVEIPGKWNEYLSGSGESAAVGFGTYRLRIRLAESEQQVYGIHTNNIRTANRIFLNGQEVGASGLPGKSAKESKSGNIPYASFASVSGSQVDVLVQVANYSYASGGMIYAIEFGDYASIVSGRELKLFADFMTIAGFAIPAAYFLFLYRMRRNEPSLLYMCLFCVSALFYVLTQGEKLIGMVLPGLSYDAVLRLQMVSSTAIHFALLSYVSVSVKNVINPKYLKVAQAAIVILLISSATIPPVVFSKAEIFFFAYGFVNISYVLYVLTKGIRQRNEDALLILLSMQSIFFVVIAKIMNVLGYLENQLIVPIELFIFVMAQALLLAKRFARSFEEVDQLSKRLLTLDGLKDEFMATTSHELRTPLHGMINIAQSLLEGAAGTANEKQGKHLAMIVTAGKQLSFLINDILDFTRLKGGEIKLHVRAVDGRAVAESVAEVIKHMLRGKDIRLVLSWPEGLPLLQSDEERLRQVLYNLLGNAAKFTAKGEIRIRARTEGGFVRITVSDTGRGIQPEEIPYLFQAYEQFGEPDTGEFHGTGLGLNIAKKLVELHGGRIWAESEFGAGSQFHFTIPAAASSVKNDSSAQAESDQSFPVESGRTSRESLAKGPVSRYTVAIVDDDPVNLQVLINLLTLEGHAVLAFDNGKDALEEVIYNPNIDLVITDWMMPEMSGLELCRLIRKKFLLSEMPVLLLTARSGSEDIRTGFDAGINDFLSKPVDSEELKARVRTLLELRQSVRSVVETEMAFLQAQIKPHFLYNALNSIIAICPVNPLQAMDLLIELSQYLRGSFEFHNRDRLITLDKEMGLVRSYLALEQVRFGERLKVDIQENGSMNMLIPPLTIQPIVENAVNHGVMKKPDGGTVQLRILETDGAVRIEVQDDGEGIPPDKLAVLLADKPTGRVGLKNIHWRLSRLFGSGLQVESEREKGTSVSFSVPLVRPQEEFNDEDG</sequence>
<dbReference type="InterPro" id="IPR003661">
    <property type="entry name" value="HisK_dim/P_dom"/>
</dbReference>
<dbReference type="InterPro" id="IPR011623">
    <property type="entry name" value="7TMR_DISM_rcpt_extracell_dom1"/>
</dbReference>
<dbReference type="InterPro" id="IPR004358">
    <property type="entry name" value="Sig_transdc_His_kin-like_C"/>
</dbReference>
<feature type="domain" description="Histidine kinase" evidence="12">
    <location>
        <begin position="906"/>
        <end position="1023"/>
    </location>
</feature>
<dbReference type="SMART" id="SM00388">
    <property type="entry name" value="HisKA"/>
    <property type="match status" value="1"/>
</dbReference>
<dbReference type="InterPro" id="IPR001789">
    <property type="entry name" value="Sig_transdc_resp-reg_receiver"/>
</dbReference>
<keyword evidence="4" id="KW-0808">Transferase</keyword>
<name>A0ABV8SDA3_9BACL</name>
<evidence type="ECO:0000256" key="4">
    <source>
        <dbReference type="ARBA" id="ARBA00022679"/>
    </source>
</evidence>
<keyword evidence="15" id="KW-1185">Reference proteome</keyword>
<evidence type="ECO:0000313" key="15">
    <source>
        <dbReference type="Proteomes" id="UP001595755"/>
    </source>
</evidence>
<dbReference type="PROSITE" id="PS50109">
    <property type="entry name" value="HIS_KIN"/>
    <property type="match status" value="2"/>
</dbReference>
<dbReference type="CDD" id="cd17574">
    <property type="entry name" value="REC_OmpR"/>
    <property type="match status" value="1"/>
</dbReference>
<comment type="caution">
    <text evidence="14">The sequence shown here is derived from an EMBL/GenBank/DDBJ whole genome shotgun (WGS) entry which is preliminary data.</text>
</comment>
<feature type="domain" description="Response regulatory" evidence="13">
    <location>
        <begin position="698"/>
        <end position="815"/>
    </location>
</feature>
<protein>
    <recommendedName>
        <fullName evidence="2">histidine kinase</fullName>
        <ecNumber evidence="2">2.7.13.3</ecNumber>
    </recommendedName>
</protein>
<keyword evidence="11" id="KW-0812">Transmembrane</keyword>
<dbReference type="InterPro" id="IPR036890">
    <property type="entry name" value="HATPase_C_sf"/>
</dbReference>
<dbReference type="SUPFAM" id="SSF47384">
    <property type="entry name" value="Homodimeric domain of signal transducing histidine kinase"/>
    <property type="match status" value="1"/>
</dbReference>
<dbReference type="Proteomes" id="UP001595755">
    <property type="component" value="Unassembled WGS sequence"/>
</dbReference>
<evidence type="ECO:0000256" key="11">
    <source>
        <dbReference type="SAM" id="Phobius"/>
    </source>
</evidence>
<feature type="compositionally biased region" description="Polar residues" evidence="10">
    <location>
        <begin position="665"/>
        <end position="678"/>
    </location>
</feature>
<keyword evidence="8" id="KW-0902">Two-component regulatory system</keyword>
<dbReference type="Gene3D" id="1.10.287.130">
    <property type="match status" value="1"/>
</dbReference>
<evidence type="ECO:0000256" key="3">
    <source>
        <dbReference type="ARBA" id="ARBA00022553"/>
    </source>
</evidence>
<dbReference type="PANTHER" id="PTHR43047">
    <property type="entry name" value="TWO-COMPONENT HISTIDINE PROTEIN KINASE"/>
    <property type="match status" value="1"/>
</dbReference>
<evidence type="ECO:0000256" key="8">
    <source>
        <dbReference type="ARBA" id="ARBA00023012"/>
    </source>
</evidence>
<dbReference type="RefSeq" id="WP_204605629.1">
    <property type="nucleotide sequence ID" value="NZ_JBHSED010000035.1"/>
</dbReference>
<dbReference type="Gene3D" id="2.60.120.260">
    <property type="entry name" value="Galactose-binding domain-like"/>
    <property type="match status" value="1"/>
</dbReference>
<keyword evidence="7 14" id="KW-0067">ATP-binding</keyword>
<feature type="transmembrane region" description="Helical" evidence="11">
    <location>
        <begin position="279"/>
        <end position="297"/>
    </location>
</feature>
<keyword evidence="3 9" id="KW-0597">Phosphoprotein</keyword>
<dbReference type="SUPFAM" id="SSF52172">
    <property type="entry name" value="CheY-like"/>
    <property type="match status" value="1"/>
</dbReference>
<dbReference type="Pfam" id="PF00512">
    <property type="entry name" value="HisKA"/>
    <property type="match status" value="1"/>
</dbReference>
<dbReference type="GO" id="GO:0005524">
    <property type="term" value="F:ATP binding"/>
    <property type="evidence" value="ECO:0007669"/>
    <property type="project" value="UniProtKB-KW"/>
</dbReference>
<dbReference type="Pfam" id="PF06580">
    <property type="entry name" value="His_kinase"/>
    <property type="match status" value="1"/>
</dbReference>
<dbReference type="InterPro" id="IPR011006">
    <property type="entry name" value="CheY-like_superfamily"/>
</dbReference>
<dbReference type="CDD" id="cd16922">
    <property type="entry name" value="HATPase_EvgS-ArcB-TorS-like"/>
    <property type="match status" value="1"/>
</dbReference>
<feature type="transmembrane region" description="Helical" evidence="11">
    <location>
        <begin position="309"/>
        <end position="331"/>
    </location>
</feature>
<feature type="domain" description="Histidine kinase" evidence="12">
    <location>
        <begin position="442"/>
        <end position="660"/>
    </location>
</feature>
<dbReference type="InterPro" id="IPR005467">
    <property type="entry name" value="His_kinase_dom"/>
</dbReference>
<dbReference type="Pfam" id="PF07695">
    <property type="entry name" value="7TMR-DISM_7TM"/>
    <property type="match status" value="1"/>
</dbReference>
<dbReference type="Pfam" id="PF02518">
    <property type="entry name" value="HATPase_c"/>
    <property type="match status" value="2"/>
</dbReference>
<comment type="catalytic activity">
    <reaction evidence="1">
        <text>ATP + protein L-histidine = ADP + protein N-phospho-L-histidine.</text>
        <dbReference type="EC" id="2.7.13.3"/>
    </reaction>
</comment>
<evidence type="ECO:0000256" key="1">
    <source>
        <dbReference type="ARBA" id="ARBA00000085"/>
    </source>
</evidence>
<dbReference type="SMART" id="SM00448">
    <property type="entry name" value="REC"/>
    <property type="match status" value="1"/>
</dbReference>
<dbReference type="Gene3D" id="3.40.50.2300">
    <property type="match status" value="1"/>
</dbReference>
<evidence type="ECO:0000256" key="6">
    <source>
        <dbReference type="ARBA" id="ARBA00022777"/>
    </source>
</evidence>
<feature type="region of interest" description="Disordered" evidence="10">
    <location>
        <begin position="665"/>
        <end position="685"/>
    </location>
</feature>
<dbReference type="InterPro" id="IPR003594">
    <property type="entry name" value="HATPase_dom"/>
</dbReference>
<keyword evidence="11" id="KW-0472">Membrane</keyword>
<feature type="transmembrane region" description="Helical" evidence="11">
    <location>
        <begin position="242"/>
        <end position="259"/>
    </location>
</feature>
<dbReference type="InterPro" id="IPR010559">
    <property type="entry name" value="Sig_transdc_His_kin_internal"/>
</dbReference>
<evidence type="ECO:0000259" key="12">
    <source>
        <dbReference type="PROSITE" id="PS50109"/>
    </source>
</evidence>
<keyword evidence="11" id="KW-1133">Transmembrane helix</keyword>
<dbReference type="InterPro" id="IPR036097">
    <property type="entry name" value="HisK_dim/P_sf"/>
</dbReference>
<dbReference type="CDD" id="cd00082">
    <property type="entry name" value="HisKA"/>
    <property type="match status" value="1"/>
</dbReference>
<dbReference type="EMBL" id="JBHSED010000035">
    <property type="protein sequence ID" value="MFC4304883.1"/>
    <property type="molecule type" value="Genomic_DNA"/>
</dbReference>
<evidence type="ECO:0000256" key="10">
    <source>
        <dbReference type="SAM" id="MobiDB-lite"/>
    </source>
</evidence>
<dbReference type="SUPFAM" id="SSF55874">
    <property type="entry name" value="ATPase domain of HSP90 chaperone/DNA topoisomerase II/histidine kinase"/>
    <property type="match status" value="2"/>
</dbReference>
<accession>A0ABV8SDA3</accession>
<dbReference type="Pfam" id="PF00072">
    <property type="entry name" value="Response_reg"/>
    <property type="match status" value="1"/>
</dbReference>
<dbReference type="SMART" id="SM00387">
    <property type="entry name" value="HATPase_c"/>
    <property type="match status" value="2"/>
</dbReference>
<keyword evidence="5" id="KW-0547">Nucleotide-binding</keyword>
<dbReference type="PRINTS" id="PR00344">
    <property type="entry name" value="BCTRLSENSOR"/>
</dbReference>
<dbReference type="EC" id="2.7.13.3" evidence="2"/>
<reference evidence="15" key="1">
    <citation type="journal article" date="2019" name="Int. J. Syst. Evol. Microbiol.">
        <title>The Global Catalogue of Microorganisms (GCM) 10K type strain sequencing project: providing services to taxonomists for standard genome sequencing and annotation.</title>
        <authorList>
            <consortium name="The Broad Institute Genomics Platform"/>
            <consortium name="The Broad Institute Genome Sequencing Center for Infectious Disease"/>
            <person name="Wu L."/>
            <person name="Ma J."/>
        </authorList>
    </citation>
    <scope>NUCLEOTIDE SEQUENCE [LARGE SCALE GENOMIC DNA]</scope>
    <source>
        <strain evidence="15">CGMCC 4.1641</strain>
    </source>
</reference>
<evidence type="ECO:0000256" key="2">
    <source>
        <dbReference type="ARBA" id="ARBA00012438"/>
    </source>
</evidence>
<proteinExistence type="predicted"/>
<feature type="modified residue" description="4-aspartylphosphate" evidence="9">
    <location>
        <position position="748"/>
    </location>
</feature>
<feature type="region of interest" description="Disordered" evidence="10">
    <location>
        <begin position="1014"/>
        <end position="1033"/>
    </location>
</feature>
<evidence type="ECO:0000259" key="13">
    <source>
        <dbReference type="PROSITE" id="PS50110"/>
    </source>
</evidence>
<feature type="transmembrane region" description="Helical" evidence="11">
    <location>
        <begin position="337"/>
        <end position="354"/>
    </location>
</feature>
<dbReference type="PROSITE" id="PS50110">
    <property type="entry name" value="RESPONSE_REGULATORY"/>
    <property type="match status" value="1"/>
</dbReference>
<dbReference type="PANTHER" id="PTHR43047:SF71">
    <property type="entry name" value="HISTIDINE KINASE CONTAINING CHEY-HOMOLOGOUS RECEIVER DOMAIN-RELATED"/>
    <property type="match status" value="1"/>
</dbReference>
<feature type="transmembrane region" description="Helical" evidence="11">
    <location>
        <begin position="366"/>
        <end position="388"/>
    </location>
</feature>
<evidence type="ECO:0000313" key="14">
    <source>
        <dbReference type="EMBL" id="MFC4304883.1"/>
    </source>
</evidence>
<organism evidence="14 15">
    <name type="scientific">Cohnella boryungensis</name>
    <dbReference type="NCBI Taxonomy" id="768479"/>
    <lineage>
        <taxon>Bacteria</taxon>
        <taxon>Bacillati</taxon>
        <taxon>Bacillota</taxon>
        <taxon>Bacilli</taxon>
        <taxon>Bacillales</taxon>
        <taxon>Paenibacillaceae</taxon>
        <taxon>Cohnella</taxon>
    </lineage>
</organism>
<dbReference type="Gene3D" id="3.30.565.10">
    <property type="entry name" value="Histidine kinase-like ATPase, C-terminal domain"/>
    <property type="match status" value="2"/>
</dbReference>
<evidence type="ECO:0000256" key="7">
    <source>
        <dbReference type="ARBA" id="ARBA00022840"/>
    </source>
</evidence>
<dbReference type="InterPro" id="IPR008979">
    <property type="entry name" value="Galactose-bd-like_sf"/>
</dbReference>
<feature type="transmembrane region" description="Helical" evidence="11">
    <location>
        <begin position="214"/>
        <end position="235"/>
    </location>
</feature>
<dbReference type="SUPFAM" id="SSF49785">
    <property type="entry name" value="Galactose-binding domain-like"/>
    <property type="match status" value="1"/>
</dbReference>